<protein>
    <submittedName>
        <fullName evidence="6">Putative TetR-family regulator</fullName>
    </submittedName>
</protein>
<name>C9YSX5_STRSW</name>
<dbReference type="STRING" id="680198.SCAB_4471"/>
<evidence type="ECO:0000256" key="3">
    <source>
        <dbReference type="ARBA" id="ARBA00023163"/>
    </source>
</evidence>
<evidence type="ECO:0000256" key="4">
    <source>
        <dbReference type="SAM" id="MobiDB-lite"/>
    </source>
</evidence>
<dbReference type="KEGG" id="scb:SCAB_4471"/>
<sequence length="263" mass="28688">MGFRPVRRECVHGVARQAGLSQHALSCGCVPRTPGRSVRRQSMGARTEPARRPGRPSADSRAVPDEDSILTRGLEAFAELGYEGGSARELARRLGVSHNFINDRYGSKAAFWRAVVDHALGGRMASLADIDPSLDDAEQLRLIIAGFYLRAVDTPLVGRVLVGEFSRDTERLDYLYEHYISQTLQLMVPSIERLIAAGRMAPIPMDVLFFAVVPPVSGMLDGPLARRLGREDPASPEQLTATAEWLSRLVVNGLLATGARNDG</sequence>
<keyword evidence="2" id="KW-0238">DNA-binding</keyword>
<evidence type="ECO:0000313" key="6">
    <source>
        <dbReference type="EMBL" id="CBG67650.1"/>
    </source>
</evidence>
<dbReference type="HOGENOM" id="CLU_069356_1_3_11"/>
<keyword evidence="1" id="KW-0805">Transcription regulation</keyword>
<dbReference type="InterPro" id="IPR050109">
    <property type="entry name" value="HTH-type_TetR-like_transc_reg"/>
</dbReference>
<evidence type="ECO:0000256" key="2">
    <source>
        <dbReference type="ARBA" id="ARBA00023125"/>
    </source>
</evidence>
<accession>C9YSX5</accession>
<evidence type="ECO:0000313" key="7">
    <source>
        <dbReference type="Proteomes" id="UP000001444"/>
    </source>
</evidence>
<dbReference type="Proteomes" id="UP000001444">
    <property type="component" value="Chromosome"/>
</dbReference>
<dbReference type="Gene3D" id="1.10.357.10">
    <property type="entry name" value="Tetracycline Repressor, domain 2"/>
    <property type="match status" value="1"/>
</dbReference>
<dbReference type="EMBL" id="FN554889">
    <property type="protein sequence ID" value="CBG67650.1"/>
    <property type="molecule type" value="Genomic_DNA"/>
</dbReference>
<dbReference type="PANTHER" id="PTHR30055:SF234">
    <property type="entry name" value="HTH-TYPE TRANSCRIPTIONAL REGULATOR BETI"/>
    <property type="match status" value="1"/>
</dbReference>
<organism evidence="6 7">
    <name type="scientific">Streptomyces scabiei (strain 87.22)</name>
    <dbReference type="NCBI Taxonomy" id="680198"/>
    <lineage>
        <taxon>Bacteria</taxon>
        <taxon>Bacillati</taxon>
        <taxon>Actinomycetota</taxon>
        <taxon>Actinomycetes</taxon>
        <taxon>Kitasatosporales</taxon>
        <taxon>Streptomycetaceae</taxon>
        <taxon>Streptomyces</taxon>
    </lineage>
</organism>
<dbReference type="eggNOG" id="COG1309">
    <property type="taxonomic scope" value="Bacteria"/>
</dbReference>
<dbReference type="PROSITE" id="PS51257">
    <property type="entry name" value="PROKAR_LIPOPROTEIN"/>
    <property type="match status" value="1"/>
</dbReference>
<proteinExistence type="predicted"/>
<dbReference type="InterPro" id="IPR001647">
    <property type="entry name" value="HTH_TetR"/>
</dbReference>
<dbReference type="SUPFAM" id="SSF46689">
    <property type="entry name" value="Homeodomain-like"/>
    <property type="match status" value="1"/>
</dbReference>
<keyword evidence="3" id="KW-0804">Transcription</keyword>
<dbReference type="PANTHER" id="PTHR30055">
    <property type="entry name" value="HTH-TYPE TRANSCRIPTIONAL REGULATOR RUTR"/>
    <property type="match status" value="1"/>
</dbReference>
<feature type="domain" description="HTH tetR-type" evidence="5">
    <location>
        <begin position="69"/>
        <end position="114"/>
    </location>
</feature>
<dbReference type="AlphaFoldDB" id="C9YSX5"/>
<dbReference type="Pfam" id="PF00440">
    <property type="entry name" value="TetR_N"/>
    <property type="match status" value="1"/>
</dbReference>
<dbReference type="GO" id="GO:0003700">
    <property type="term" value="F:DNA-binding transcription factor activity"/>
    <property type="evidence" value="ECO:0007669"/>
    <property type="project" value="TreeGrafter"/>
</dbReference>
<dbReference type="GO" id="GO:0000976">
    <property type="term" value="F:transcription cis-regulatory region binding"/>
    <property type="evidence" value="ECO:0007669"/>
    <property type="project" value="TreeGrafter"/>
</dbReference>
<reference evidence="6 7" key="1">
    <citation type="journal article" date="2010" name="Mol. Plant Microbe Interact.">
        <title>Streptomyces scabies 87-22 contains a coronafacic acid-like biosynthetic cluster that contributes to plant-microbe interactions.</title>
        <authorList>
            <person name="Bignell D.R."/>
            <person name="Seipke R.F."/>
            <person name="Huguet-Tapia J.C."/>
            <person name="Chambers A.H."/>
            <person name="Parry R.J."/>
            <person name="Loria R."/>
        </authorList>
    </citation>
    <scope>NUCLEOTIDE SEQUENCE [LARGE SCALE GENOMIC DNA]</scope>
    <source>
        <strain evidence="6 7">87.22</strain>
    </source>
</reference>
<dbReference type="InterPro" id="IPR036271">
    <property type="entry name" value="Tet_transcr_reg_TetR-rel_C_sf"/>
</dbReference>
<dbReference type="SUPFAM" id="SSF48498">
    <property type="entry name" value="Tetracyclin repressor-like, C-terminal domain"/>
    <property type="match status" value="1"/>
</dbReference>
<evidence type="ECO:0000256" key="1">
    <source>
        <dbReference type="ARBA" id="ARBA00023015"/>
    </source>
</evidence>
<evidence type="ECO:0000259" key="5">
    <source>
        <dbReference type="Pfam" id="PF00440"/>
    </source>
</evidence>
<dbReference type="InterPro" id="IPR009057">
    <property type="entry name" value="Homeodomain-like_sf"/>
</dbReference>
<keyword evidence="7" id="KW-1185">Reference proteome</keyword>
<gene>
    <name evidence="6" type="ordered locus">SCAB_4471</name>
</gene>
<feature type="region of interest" description="Disordered" evidence="4">
    <location>
        <begin position="34"/>
        <end position="65"/>
    </location>
</feature>